<dbReference type="GO" id="GO:0016757">
    <property type="term" value="F:glycosyltransferase activity"/>
    <property type="evidence" value="ECO:0007669"/>
    <property type="project" value="InterPro"/>
</dbReference>
<dbReference type="KEGG" id="sgm:GCM10017557_18710"/>
<keyword evidence="2" id="KW-0808">Transferase</keyword>
<name>A0A7G1NWG7_9ACTN</name>
<evidence type="ECO:0000313" key="5">
    <source>
        <dbReference type="EMBL" id="BCL27012.1"/>
    </source>
</evidence>
<organism evidence="5 6">
    <name type="scientific">Streptomyces aurantiacus</name>
    <dbReference type="NCBI Taxonomy" id="47760"/>
    <lineage>
        <taxon>Bacteria</taxon>
        <taxon>Bacillati</taxon>
        <taxon>Actinomycetota</taxon>
        <taxon>Actinomycetes</taxon>
        <taxon>Kitasatosporales</taxon>
        <taxon>Streptomycetaceae</taxon>
        <taxon>Streptomyces</taxon>
        <taxon>Streptomyces aurantiacus group</taxon>
    </lineage>
</organism>
<dbReference type="InterPro" id="IPR001296">
    <property type="entry name" value="Glyco_trans_1"/>
</dbReference>
<dbReference type="PANTHER" id="PTHR12526:SF627">
    <property type="entry name" value="D-RHAMNOSYLTRANSFERASE WBPZ"/>
    <property type="match status" value="1"/>
</dbReference>
<dbReference type="Proteomes" id="UP000516444">
    <property type="component" value="Chromosome"/>
</dbReference>
<dbReference type="PANTHER" id="PTHR12526">
    <property type="entry name" value="GLYCOSYLTRANSFERASE"/>
    <property type="match status" value="1"/>
</dbReference>
<evidence type="ECO:0000313" key="6">
    <source>
        <dbReference type="Proteomes" id="UP000516444"/>
    </source>
</evidence>
<dbReference type="AlphaFoldDB" id="A0A7G1NWG7"/>
<dbReference type="Pfam" id="PF00534">
    <property type="entry name" value="Glycos_transf_1"/>
    <property type="match status" value="1"/>
</dbReference>
<proteinExistence type="predicted"/>
<feature type="region of interest" description="Disordered" evidence="3">
    <location>
        <begin position="402"/>
        <end position="446"/>
    </location>
</feature>
<evidence type="ECO:0000256" key="2">
    <source>
        <dbReference type="ARBA" id="ARBA00022679"/>
    </source>
</evidence>
<dbReference type="CDD" id="cd03820">
    <property type="entry name" value="GT4_AmsD-like"/>
    <property type="match status" value="1"/>
</dbReference>
<dbReference type="RefSeq" id="WP_190849940.1">
    <property type="nucleotide sequence ID" value="NZ_AP023440.1"/>
</dbReference>
<keyword evidence="6" id="KW-1185">Reference proteome</keyword>
<evidence type="ECO:0000256" key="1">
    <source>
        <dbReference type="ARBA" id="ARBA00021292"/>
    </source>
</evidence>
<gene>
    <name evidence="5" type="ORF">GCM10017557_18710</name>
</gene>
<feature type="compositionally biased region" description="Basic and acidic residues" evidence="3">
    <location>
        <begin position="431"/>
        <end position="446"/>
    </location>
</feature>
<reference evidence="5 6" key="1">
    <citation type="journal article" date="2014" name="Int. J. Syst. Evol. Microbiol.">
        <title>Complete genome sequence of Corynebacterium casei LMG S-19264T (=DSM 44701T), isolated from a smear-ripened cheese.</title>
        <authorList>
            <consortium name="US DOE Joint Genome Institute (JGI-PGF)"/>
            <person name="Walter F."/>
            <person name="Albersmeier A."/>
            <person name="Kalinowski J."/>
            <person name="Ruckert C."/>
        </authorList>
    </citation>
    <scope>NUCLEOTIDE SEQUENCE [LARGE SCALE GENOMIC DNA]</scope>
    <source>
        <strain evidence="5 6">JCM 4677</strain>
    </source>
</reference>
<dbReference type="Gene3D" id="3.40.50.2000">
    <property type="entry name" value="Glycogen Phosphorylase B"/>
    <property type="match status" value="2"/>
</dbReference>
<feature type="domain" description="Glycosyl transferase family 1" evidence="4">
    <location>
        <begin position="222"/>
        <end position="379"/>
    </location>
</feature>
<dbReference type="SUPFAM" id="SSF53756">
    <property type="entry name" value="UDP-Glycosyltransferase/glycogen phosphorylase"/>
    <property type="match status" value="1"/>
</dbReference>
<evidence type="ECO:0000259" key="4">
    <source>
        <dbReference type="Pfam" id="PF00534"/>
    </source>
</evidence>
<protein>
    <recommendedName>
        <fullName evidence="1">D-inositol 3-phosphate glycosyltransferase</fullName>
    </recommendedName>
</protein>
<dbReference type="EMBL" id="AP023440">
    <property type="protein sequence ID" value="BCL27012.1"/>
    <property type="molecule type" value="Genomic_DNA"/>
</dbReference>
<accession>A0A7G1NWG7</accession>
<evidence type="ECO:0000256" key="3">
    <source>
        <dbReference type="SAM" id="MobiDB-lite"/>
    </source>
</evidence>
<sequence length="446" mass="49908">MTGHQTAGHRTRTPARPKVRYLLLHAYGRGGTIRTVMNQANSLVQAGWEVELVSALRRRDDLQFPLDPRVHVTTVVDLREDARTPAEGMTGRYREWRRARLTERPARHIPPGEFGYRYFNRYVERRLIAYLSSLRDGILVTTRPALNFLAAEHATGGVVRVAQEHMNHGTHKRDVQRRIRETYPRFDAVAVLTERDREEYEQLLPGARVVRIPNAVHSLDQVPSDHRSKIAVAAGRLFPQKGFDLLIPAWARLVETYPDWQLRIYGSGEKRAELRALIEEHHLYNHVFLMGHTDRLDDELAKASFYVLSSRFEGLPMVMIEAMSHSLPVVAFDCPTGPSDVLTHGVDGLLVPPEDPDALADAMARLMDDRALRADMGVAAVLTAASYGPDAVHPRWEALFGELGTPDAPDDSCAPGEPGRSGEPGASPDLPEQRHRTADAAKGRHA</sequence>